<gene>
    <name evidence="1" type="ORF">WKI47_20030</name>
</gene>
<keyword evidence="2" id="KW-1185">Reference proteome</keyword>
<protein>
    <submittedName>
        <fullName evidence="1">Uncharacterized protein</fullName>
    </submittedName>
</protein>
<comment type="caution">
    <text evidence="1">The sequence shown here is derived from an EMBL/GenBank/DDBJ whole genome shotgun (WGS) entry which is preliminary data.</text>
</comment>
<evidence type="ECO:0000313" key="2">
    <source>
        <dbReference type="Proteomes" id="UP001380953"/>
    </source>
</evidence>
<evidence type="ECO:0000313" key="1">
    <source>
        <dbReference type="EMBL" id="MEJ8306198.1"/>
    </source>
</evidence>
<sequence length="363" mass="41548">MTRPNNKDSRSGVRKEGFGGIRFLSEEESSHYASLAQEHLARARPDINPKDLLPIRAVELDNDEMRLEYARHHRGIPFYRGPQLFVRMKSSGELCDLKTDWAPCEFESEPMDDPPTSIQAPEDSSCIRSTYALDVSAVMPFYLFPPRLYDRNGQRVLQGEKLGPWEWIDLRGGNSSAKKSVSAPMRPLQGRMPVPDSRRPEPLDRDELRRARSAALDYLLRSTKPRAYRWAFLAGRQRSSFQAASGGFAHVRVYRLVNGLPVLGACLDLYVERRSGKLAAASDELHFRRLRPERFAETLYKPRLSENEAWEKLKEHIRVLPYYVRTGSRTNGIEQASLVWIEESEFVCDAASGRLLRAEIVRL</sequence>
<reference evidence="1" key="1">
    <citation type="submission" date="2024-03" db="EMBL/GenBank/DDBJ databases">
        <title>Whole genome sequecning of epiphytes from Marcgravia umbellata leaves.</title>
        <authorList>
            <person name="Kumar G."/>
            <person name="Savka M.A."/>
        </authorList>
    </citation>
    <scope>NUCLEOTIDE SEQUENCE</scope>
    <source>
        <strain evidence="1">RIT_BL5</strain>
    </source>
</reference>
<dbReference type="EMBL" id="JBBKAR010000050">
    <property type="protein sequence ID" value="MEJ8306198.1"/>
    <property type="molecule type" value="Genomic_DNA"/>
</dbReference>
<accession>A0ACC6PHB7</accession>
<proteinExistence type="predicted"/>
<dbReference type="Proteomes" id="UP001380953">
    <property type="component" value="Unassembled WGS sequence"/>
</dbReference>
<name>A0ACC6PHB7_9BACL</name>
<organism evidence="1 2">
    <name type="scientific">Saccharibacillus sacchari</name>
    <dbReference type="NCBI Taxonomy" id="456493"/>
    <lineage>
        <taxon>Bacteria</taxon>
        <taxon>Bacillati</taxon>
        <taxon>Bacillota</taxon>
        <taxon>Bacilli</taxon>
        <taxon>Bacillales</taxon>
        <taxon>Paenibacillaceae</taxon>
        <taxon>Saccharibacillus</taxon>
    </lineage>
</organism>